<reference evidence="3" key="1">
    <citation type="submission" date="2017-09" db="EMBL/GenBank/DDBJ databases">
        <title>Depth-based differentiation of microbial function through sediment-hosted aquifers and enrichment of novel symbionts in the deep terrestrial subsurface.</title>
        <authorList>
            <person name="Probst A.J."/>
            <person name="Ladd B."/>
            <person name="Jarett J.K."/>
            <person name="Geller-Mcgrath D.E."/>
            <person name="Sieber C.M.K."/>
            <person name="Emerson J.B."/>
            <person name="Anantharaman K."/>
            <person name="Thomas B.C."/>
            <person name="Malmstrom R."/>
            <person name="Stieglmeier M."/>
            <person name="Klingl A."/>
            <person name="Woyke T."/>
            <person name="Ryan C.M."/>
            <person name="Banfield J.F."/>
        </authorList>
    </citation>
    <scope>NUCLEOTIDE SEQUENCE [LARGE SCALE GENOMIC DNA]</scope>
</reference>
<dbReference type="Proteomes" id="UP000230956">
    <property type="component" value="Unassembled WGS sequence"/>
</dbReference>
<sequence>MYRLAKVLTCMLIIMGTMLSAGIAFGYSGTGAAYYADVYATSRNSSYPSFSSDCTNFVSQAMHTQSGSMGGGYPFRWSGSLPWYCYKSSSGWQYTTAWVRANTLRSFLINDYPGGYDWGVYSPQQSNSNIATYGDAIFYDWQSDGWWDHASMEVAYSSTDPNSGYHGDLVDQHTTDRYHAIWNLWPYNDNRWTTKIDIMHIDSSN</sequence>
<evidence type="ECO:0000313" key="3">
    <source>
        <dbReference type="Proteomes" id="UP000230956"/>
    </source>
</evidence>
<dbReference type="RefSeq" id="WP_286976358.1">
    <property type="nucleotide sequence ID" value="NZ_PFKS01000197.1"/>
</dbReference>
<name>A0A2M7T8L0_9ACTN</name>
<feature type="domain" description="Putative amidase" evidence="1">
    <location>
        <begin position="27"/>
        <end position="193"/>
    </location>
</feature>
<dbReference type="PANTHER" id="PTHR40032">
    <property type="entry name" value="EXPORTED PROTEIN-RELATED"/>
    <property type="match status" value="1"/>
</dbReference>
<protein>
    <recommendedName>
        <fullName evidence="1">Putative amidase domain-containing protein</fullName>
    </recommendedName>
</protein>
<evidence type="ECO:0000259" key="1">
    <source>
        <dbReference type="Pfam" id="PF12671"/>
    </source>
</evidence>
<organism evidence="2 3">
    <name type="scientific">Candidatus Aquicultor secundus</name>
    <dbReference type="NCBI Taxonomy" id="1973895"/>
    <lineage>
        <taxon>Bacteria</taxon>
        <taxon>Bacillati</taxon>
        <taxon>Actinomycetota</taxon>
        <taxon>Candidatus Aquicultoria</taxon>
        <taxon>Candidatus Aquicultorales</taxon>
        <taxon>Candidatus Aquicultoraceae</taxon>
        <taxon>Candidatus Aquicultor</taxon>
    </lineage>
</organism>
<accession>A0A2M7T8L0</accession>
<dbReference type="InterPro" id="IPR024301">
    <property type="entry name" value="Amidase_6"/>
</dbReference>
<dbReference type="Pfam" id="PF12671">
    <property type="entry name" value="Amidase_6"/>
    <property type="match status" value="1"/>
</dbReference>
<gene>
    <name evidence="2" type="ORF">COY37_04470</name>
</gene>
<proteinExistence type="predicted"/>
<evidence type="ECO:0000313" key="2">
    <source>
        <dbReference type="EMBL" id="PIZ39959.1"/>
    </source>
</evidence>
<dbReference type="EMBL" id="PFNG01000105">
    <property type="protein sequence ID" value="PIZ39959.1"/>
    <property type="molecule type" value="Genomic_DNA"/>
</dbReference>
<dbReference type="AlphaFoldDB" id="A0A2M7T8L0"/>
<comment type="caution">
    <text evidence="2">The sequence shown here is derived from an EMBL/GenBank/DDBJ whole genome shotgun (WGS) entry which is preliminary data.</text>
</comment>
<dbReference type="PANTHER" id="PTHR40032:SF1">
    <property type="entry name" value="EXPORTED PROTEIN"/>
    <property type="match status" value="1"/>
</dbReference>